<gene>
    <name evidence="1" type="ORF">GNLVRS02_ARAD1C40106g</name>
</gene>
<dbReference type="AlphaFoldDB" id="A0A060T3F5"/>
<reference evidence="1" key="1">
    <citation type="submission" date="2014-02" db="EMBL/GenBank/DDBJ databases">
        <authorList>
            <person name="Genoscope - CEA"/>
        </authorList>
    </citation>
    <scope>NUCLEOTIDE SEQUENCE</scope>
    <source>
        <strain evidence="1">LS3</strain>
    </source>
</reference>
<name>A0A060T3F5_BLAAD</name>
<evidence type="ECO:0000313" key="1">
    <source>
        <dbReference type="EMBL" id="CDP35640.1"/>
    </source>
</evidence>
<protein>
    <submittedName>
        <fullName evidence="1">ARAD1C40106p</fullName>
    </submittedName>
</protein>
<accession>A0A060T3F5</accession>
<organism evidence="1">
    <name type="scientific">Blastobotrys adeninivorans</name>
    <name type="common">Yeast</name>
    <name type="synonym">Arxula adeninivorans</name>
    <dbReference type="NCBI Taxonomy" id="409370"/>
    <lineage>
        <taxon>Eukaryota</taxon>
        <taxon>Fungi</taxon>
        <taxon>Dikarya</taxon>
        <taxon>Ascomycota</taxon>
        <taxon>Saccharomycotina</taxon>
        <taxon>Dipodascomycetes</taxon>
        <taxon>Dipodascales</taxon>
        <taxon>Trichomonascaceae</taxon>
        <taxon>Blastobotrys</taxon>
    </lineage>
</organism>
<proteinExistence type="predicted"/>
<reference evidence="1" key="2">
    <citation type="submission" date="2014-06" db="EMBL/GenBank/DDBJ databases">
        <title>The complete genome of Blastobotrys (Arxula) adeninivorans LS3 - a yeast of biotechnological interest.</title>
        <authorList>
            <person name="Kunze G."/>
            <person name="Gaillardin C."/>
            <person name="Czernicka M."/>
            <person name="Durrens P."/>
            <person name="Martin T."/>
            <person name="Boer E."/>
            <person name="Gabaldon T."/>
            <person name="Cruz J."/>
            <person name="Talla E."/>
            <person name="Marck C."/>
            <person name="Goffeau A."/>
            <person name="Barbe V."/>
            <person name="Baret P."/>
            <person name="Baronian K."/>
            <person name="Beier S."/>
            <person name="Bleykasten C."/>
            <person name="Bode R."/>
            <person name="Casaregola S."/>
            <person name="Despons L."/>
            <person name="Fairhead C."/>
            <person name="Giersberg M."/>
            <person name="Gierski P."/>
            <person name="Hahnel U."/>
            <person name="Hartmann A."/>
            <person name="Jankowska D."/>
            <person name="Jubin C."/>
            <person name="Jung P."/>
            <person name="Lafontaine I."/>
            <person name="Leh-Louis V."/>
            <person name="Lemaire M."/>
            <person name="Marcet-Houben M."/>
            <person name="Mascher M."/>
            <person name="Morel G."/>
            <person name="Richard G.-F."/>
            <person name="Riechen J."/>
            <person name="Sacerdot C."/>
            <person name="Sarkar A."/>
            <person name="Savel G."/>
            <person name="Schacherer J."/>
            <person name="Sherman D."/>
            <person name="Straub M.-L."/>
            <person name="Stein N."/>
            <person name="Thierry A."/>
            <person name="Trautwein-Schult A."/>
            <person name="Westhof E."/>
            <person name="Worch S."/>
            <person name="Dujon B."/>
            <person name="Souciet J.-L."/>
            <person name="Wincker P."/>
            <person name="Scholz U."/>
            <person name="Neuveglise N."/>
        </authorList>
    </citation>
    <scope>NUCLEOTIDE SEQUENCE</scope>
    <source>
        <strain evidence="1">LS3</strain>
    </source>
</reference>
<sequence>MPISVQAEDYSLVVKLLLAQYVYELGEHRFGDIAENLRTHPLLLRQAEPVPDSAEKCEELYDSLLASYSLERGEVFKGGKKPPTWVKTLAQKLYMAYSDQLLKQIADDETEFKQVFGELEKLKAQSS</sequence>
<dbReference type="EMBL" id="HG937693">
    <property type="protein sequence ID" value="CDP35640.1"/>
    <property type="molecule type" value="Genomic_DNA"/>
</dbReference>